<dbReference type="EMBL" id="LXQA011292388">
    <property type="protein sequence ID" value="MCI92153.1"/>
    <property type="molecule type" value="Genomic_DNA"/>
</dbReference>
<reference evidence="1 2" key="1">
    <citation type="journal article" date="2018" name="Front. Plant Sci.">
        <title>Red Clover (Trifolium pratense) and Zigzag Clover (T. medium) - A Picture of Genomic Similarities and Differences.</title>
        <authorList>
            <person name="Dluhosova J."/>
            <person name="Istvanek J."/>
            <person name="Nedelnik J."/>
            <person name="Repkova J."/>
        </authorList>
    </citation>
    <scope>NUCLEOTIDE SEQUENCE [LARGE SCALE GENOMIC DNA]</scope>
    <source>
        <strain evidence="2">cv. 10/8</strain>
        <tissue evidence="1">Leaf</tissue>
    </source>
</reference>
<evidence type="ECO:0000313" key="1">
    <source>
        <dbReference type="EMBL" id="MCI92153.1"/>
    </source>
</evidence>
<comment type="caution">
    <text evidence="1">The sequence shown here is derived from an EMBL/GenBank/DDBJ whole genome shotgun (WGS) entry which is preliminary data.</text>
</comment>
<evidence type="ECO:0000313" key="2">
    <source>
        <dbReference type="Proteomes" id="UP000265520"/>
    </source>
</evidence>
<proteinExistence type="predicted"/>
<keyword evidence="2" id="KW-1185">Reference proteome</keyword>
<dbReference type="Proteomes" id="UP000265520">
    <property type="component" value="Unassembled WGS sequence"/>
</dbReference>
<organism evidence="1 2">
    <name type="scientific">Trifolium medium</name>
    <dbReference type="NCBI Taxonomy" id="97028"/>
    <lineage>
        <taxon>Eukaryota</taxon>
        <taxon>Viridiplantae</taxon>
        <taxon>Streptophyta</taxon>
        <taxon>Embryophyta</taxon>
        <taxon>Tracheophyta</taxon>
        <taxon>Spermatophyta</taxon>
        <taxon>Magnoliopsida</taxon>
        <taxon>eudicotyledons</taxon>
        <taxon>Gunneridae</taxon>
        <taxon>Pentapetalae</taxon>
        <taxon>rosids</taxon>
        <taxon>fabids</taxon>
        <taxon>Fabales</taxon>
        <taxon>Fabaceae</taxon>
        <taxon>Papilionoideae</taxon>
        <taxon>50 kb inversion clade</taxon>
        <taxon>NPAAA clade</taxon>
        <taxon>Hologalegina</taxon>
        <taxon>IRL clade</taxon>
        <taxon>Trifolieae</taxon>
        <taxon>Trifolium</taxon>
    </lineage>
</organism>
<sequence>AMMSESAYNLDLGDDVGVCFDLLQHKR</sequence>
<protein>
    <submittedName>
        <fullName evidence="1">Uncharacterized protein</fullName>
    </submittedName>
</protein>
<feature type="non-terminal residue" evidence="1">
    <location>
        <position position="1"/>
    </location>
</feature>
<name>A0A392VXE1_9FABA</name>
<dbReference type="AlphaFoldDB" id="A0A392VXE1"/>
<accession>A0A392VXE1</accession>